<dbReference type="GO" id="GO:0050660">
    <property type="term" value="F:flavin adenine dinucleotide binding"/>
    <property type="evidence" value="ECO:0007669"/>
    <property type="project" value="InterPro"/>
</dbReference>
<dbReference type="RefSeq" id="WP_092609961.1">
    <property type="nucleotide sequence ID" value="NZ_FMYF01000005.1"/>
</dbReference>
<dbReference type="GO" id="GO:0033539">
    <property type="term" value="P:fatty acid beta-oxidation using acyl-CoA dehydrogenase"/>
    <property type="evidence" value="ECO:0007669"/>
    <property type="project" value="TreeGrafter"/>
</dbReference>
<dbReference type="PANTHER" id="PTHR48083">
    <property type="entry name" value="MEDIUM-CHAIN SPECIFIC ACYL-COA DEHYDROGENASE, MITOCHONDRIAL-RELATED"/>
    <property type="match status" value="1"/>
</dbReference>
<organism evidence="3 4">
    <name type="scientific">Raineyella antarctica</name>
    <dbReference type="NCBI Taxonomy" id="1577474"/>
    <lineage>
        <taxon>Bacteria</taxon>
        <taxon>Bacillati</taxon>
        <taxon>Actinomycetota</taxon>
        <taxon>Actinomycetes</taxon>
        <taxon>Propionibacteriales</taxon>
        <taxon>Propionibacteriaceae</taxon>
        <taxon>Raineyella</taxon>
    </lineage>
</organism>
<feature type="domain" description="Acyl-CoA dehydrogenase C-terminal" evidence="2">
    <location>
        <begin position="251"/>
        <end position="373"/>
    </location>
</feature>
<dbReference type="InterPro" id="IPR013107">
    <property type="entry name" value="Acyl-CoA_DH_C"/>
</dbReference>
<dbReference type="Pfam" id="PF08028">
    <property type="entry name" value="Acyl-CoA_dh_2"/>
    <property type="match status" value="1"/>
</dbReference>
<accession>A0A1G6H020</accession>
<keyword evidence="4" id="KW-1185">Reference proteome</keyword>
<dbReference type="GO" id="GO:0003995">
    <property type="term" value="F:acyl-CoA dehydrogenase activity"/>
    <property type="evidence" value="ECO:0007669"/>
    <property type="project" value="TreeGrafter"/>
</dbReference>
<dbReference type="Gene3D" id="2.40.110.10">
    <property type="entry name" value="Butyryl-CoA Dehydrogenase, subunit A, domain 2"/>
    <property type="match status" value="1"/>
</dbReference>
<dbReference type="SUPFAM" id="SSF47203">
    <property type="entry name" value="Acyl-CoA dehydrogenase C-terminal domain-like"/>
    <property type="match status" value="1"/>
</dbReference>
<dbReference type="PANTHER" id="PTHR48083:SF19">
    <property type="entry name" value="FLAVIN-DEPENDENT MONOOXYGENASE, OXYGENASE SUBUNIT HSAA"/>
    <property type="match status" value="1"/>
</dbReference>
<dbReference type="PIRSF" id="PIRSF016578">
    <property type="entry name" value="HsaA"/>
    <property type="match status" value="1"/>
</dbReference>
<dbReference type="InterPro" id="IPR037069">
    <property type="entry name" value="AcylCoA_DH/ox_N_sf"/>
</dbReference>
<dbReference type="InterPro" id="IPR050741">
    <property type="entry name" value="Acyl-CoA_dehydrogenase"/>
</dbReference>
<dbReference type="GO" id="GO:0016712">
    <property type="term" value="F:oxidoreductase activity, acting on paired donors, with incorporation or reduction of molecular oxygen, reduced flavin or flavoprotein as one donor, and incorporation of one atom of oxygen"/>
    <property type="evidence" value="ECO:0007669"/>
    <property type="project" value="TreeGrafter"/>
</dbReference>
<evidence type="ECO:0000313" key="3">
    <source>
        <dbReference type="EMBL" id="SDB86716.1"/>
    </source>
</evidence>
<name>A0A1G6H020_9ACTN</name>
<proteinExistence type="predicted"/>
<sequence length="399" mass="43795">MSEVLERSEDVTGSQVLDRIEALKDTLISSAPEADQLGRLPDRTVAALRETGVVKMLQSKQYGGYESHPVEFAEAVMKIAGYNSAAGWVAGVVGVHPWEASGFTRELQDEIWGLDPDTWISSPYAPLGVLEPVDGGYRIKGRITFSSGGEACEWAITGALLQGPDGSMQMRHIVLPRDDYWFDQDSWNVIGLRGTGSKDLVVDDAFVPAHRVYDPYDFDHGQNFEKVGNDAPLYRIPFPTIFSYAINCASQGIAEGAMAAVMDNALKRVDARGTRTLEDPFQMAMIAECAAEVRAGRAVLIADGHRMYDEAVRDGSLSLQTRAEIRANGVRAIRRSVDAVERVFNYAGGRSLQMSSPVSRGLRDAKTTLAHICNTQHPIYQFWAQVNLGLDYDLGKVFA</sequence>
<dbReference type="AlphaFoldDB" id="A0A1G6H020"/>
<dbReference type="OrthoDB" id="3404950at2"/>
<evidence type="ECO:0000256" key="1">
    <source>
        <dbReference type="ARBA" id="ARBA00023002"/>
    </source>
</evidence>
<dbReference type="EMBL" id="FMYF01000005">
    <property type="protein sequence ID" value="SDB86716.1"/>
    <property type="molecule type" value="Genomic_DNA"/>
</dbReference>
<protein>
    <submittedName>
        <fullName evidence="3">Acyl-CoA dehydrogenase</fullName>
    </submittedName>
</protein>
<gene>
    <name evidence="3" type="ORF">GA0111570_105248</name>
</gene>
<dbReference type="Proteomes" id="UP000199086">
    <property type="component" value="Unassembled WGS sequence"/>
</dbReference>
<dbReference type="SUPFAM" id="SSF56645">
    <property type="entry name" value="Acyl-CoA dehydrogenase NM domain-like"/>
    <property type="match status" value="1"/>
</dbReference>
<keyword evidence="1" id="KW-0560">Oxidoreductase</keyword>
<reference evidence="3 4" key="1">
    <citation type="submission" date="2016-06" db="EMBL/GenBank/DDBJ databases">
        <authorList>
            <person name="Olsen C.W."/>
            <person name="Carey S."/>
            <person name="Hinshaw L."/>
            <person name="Karasin A.I."/>
        </authorList>
    </citation>
    <scope>NUCLEOTIDE SEQUENCE [LARGE SCALE GENOMIC DNA]</scope>
    <source>
        <strain evidence="3 4">LZ-22</strain>
    </source>
</reference>
<dbReference type="STRING" id="1577474.GA0111570_105248"/>
<evidence type="ECO:0000313" key="4">
    <source>
        <dbReference type="Proteomes" id="UP000199086"/>
    </source>
</evidence>
<dbReference type="InterPro" id="IPR046373">
    <property type="entry name" value="Acyl-CoA_Oxase/DH_mid-dom_sf"/>
</dbReference>
<dbReference type="Gene3D" id="1.10.540.10">
    <property type="entry name" value="Acyl-CoA dehydrogenase/oxidase, N-terminal domain"/>
    <property type="match status" value="1"/>
</dbReference>
<dbReference type="InterPro" id="IPR036250">
    <property type="entry name" value="AcylCo_DH-like_C"/>
</dbReference>
<dbReference type="Gene3D" id="1.20.140.10">
    <property type="entry name" value="Butyryl-CoA Dehydrogenase, subunit A, domain 3"/>
    <property type="match status" value="1"/>
</dbReference>
<dbReference type="GO" id="GO:0005737">
    <property type="term" value="C:cytoplasm"/>
    <property type="evidence" value="ECO:0007669"/>
    <property type="project" value="TreeGrafter"/>
</dbReference>
<evidence type="ECO:0000259" key="2">
    <source>
        <dbReference type="Pfam" id="PF08028"/>
    </source>
</evidence>
<dbReference type="InterPro" id="IPR009100">
    <property type="entry name" value="AcylCoA_DH/oxidase_NM_dom_sf"/>
</dbReference>